<sequence length="144" mass="16061">MLCRIAIPALMFFTMPAFAQIKVHVSGTSDDPVGRFLVFAVKEEIRRSSSMSVAESEKDSMVDLHLVSLDPDQASSGQGIRTVYSVVWTAKTLHEKPVQMYLGNHMGVCSGRNIKECAVSITVETDKWVSTVRRWVPDSIEKEK</sequence>
<organism evidence="2 3">
    <name type="scientific">Lysobacter brunescens</name>
    <dbReference type="NCBI Taxonomy" id="262323"/>
    <lineage>
        <taxon>Bacteria</taxon>
        <taxon>Pseudomonadati</taxon>
        <taxon>Pseudomonadota</taxon>
        <taxon>Gammaproteobacteria</taxon>
        <taxon>Lysobacterales</taxon>
        <taxon>Lysobacteraceae</taxon>
        <taxon>Lysobacter</taxon>
    </lineage>
</organism>
<evidence type="ECO:0000313" key="3">
    <source>
        <dbReference type="Proteomes" id="UP001597110"/>
    </source>
</evidence>
<accession>A0ABW2YBU8</accession>
<evidence type="ECO:0000313" key="2">
    <source>
        <dbReference type="EMBL" id="MFD0725643.1"/>
    </source>
</evidence>
<proteinExistence type="predicted"/>
<reference evidence="3" key="1">
    <citation type="journal article" date="2019" name="Int. J. Syst. Evol. Microbiol.">
        <title>The Global Catalogue of Microorganisms (GCM) 10K type strain sequencing project: providing services to taxonomists for standard genome sequencing and annotation.</title>
        <authorList>
            <consortium name="The Broad Institute Genomics Platform"/>
            <consortium name="The Broad Institute Genome Sequencing Center for Infectious Disease"/>
            <person name="Wu L."/>
            <person name="Ma J."/>
        </authorList>
    </citation>
    <scope>NUCLEOTIDE SEQUENCE [LARGE SCALE GENOMIC DNA]</scope>
    <source>
        <strain evidence="3">CCUG 55585</strain>
    </source>
</reference>
<dbReference type="EMBL" id="JBHTIF010000001">
    <property type="protein sequence ID" value="MFD0725643.1"/>
    <property type="molecule type" value="Genomic_DNA"/>
</dbReference>
<name>A0ABW2YBU8_9GAMM</name>
<protein>
    <recommendedName>
        <fullName evidence="4">PLAT domain-containing protein</fullName>
    </recommendedName>
</protein>
<gene>
    <name evidence="2" type="ORF">ACFQ0E_08525</name>
</gene>
<evidence type="ECO:0000256" key="1">
    <source>
        <dbReference type="SAM" id="SignalP"/>
    </source>
</evidence>
<dbReference type="Proteomes" id="UP001597110">
    <property type="component" value="Unassembled WGS sequence"/>
</dbReference>
<keyword evidence="1" id="KW-0732">Signal</keyword>
<evidence type="ECO:0008006" key="4">
    <source>
        <dbReference type="Google" id="ProtNLM"/>
    </source>
</evidence>
<keyword evidence="3" id="KW-1185">Reference proteome</keyword>
<comment type="caution">
    <text evidence="2">The sequence shown here is derived from an EMBL/GenBank/DDBJ whole genome shotgun (WGS) entry which is preliminary data.</text>
</comment>
<feature type="chain" id="PRO_5045497154" description="PLAT domain-containing protein" evidence="1">
    <location>
        <begin position="20"/>
        <end position="144"/>
    </location>
</feature>
<feature type="signal peptide" evidence="1">
    <location>
        <begin position="1"/>
        <end position="19"/>
    </location>
</feature>